<name>A0A0M9CG63_9FLAO</name>
<gene>
    <name evidence="1" type="ORF">I602_1059</name>
    <name evidence="2" type="ORF">SAMN05444353_0718</name>
</gene>
<evidence type="ECO:0000313" key="4">
    <source>
        <dbReference type="Proteomes" id="UP000183071"/>
    </source>
</evidence>
<keyword evidence="4" id="KW-1185">Reference proteome</keyword>
<reference evidence="1 3" key="1">
    <citation type="submission" date="2015-07" db="EMBL/GenBank/DDBJ databases">
        <title>Genome of Polaribacter dokdonenesis DSW-5, isolated from seawater off Dokdo in Korea.</title>
        <authorList>
            <person name="Yoon K."/>
            <person name="Song J.Y."/>
            <person name="Kim J.F."/>
        </authorList>
    </citation>
    <scope>NUCLEOTIDE SEQUENCE [LARGE SCALE GENOMIC DNA]</scope>
    <source>
        <strain evidence="1 3">DSW-5</strain>
    </source>
</reference>
<dbReference type="OrthoDB" id="1202939at2"/>
<dbReference type="EMBL" id="LGBR01000001">
    <property type="protein sequence ID" value="KOY51499.1"/>
    <property type="molecule type" value="Genomic_DNA"/>
</dbReference>
<reference evidence="2 4" key="2">
    <citation type="submission" date="2016-10" db="EMBL/GenBank/DDBJ databases">
        <authorList>
            <person name="Varghese N."/>
            <person name="Submissions S."/>
        </authorList>
    </citation>
    <scope>NUCLEOTIDE SEQUENCE [LARGE SCALE GENOMIC DNA]</scope>
    <source>
        <strain evidence="2 4">DSW-5</strain>
    </source>
</reference>
<dbReference type="Proteomes" id="UP000037716">
    <property type="component" value="Unassembled WGS sequence"/>
</dbReference>
<accession>A0A0M9CG63</accession>
<dbReference type="EMBL" id="FNUE01000001">
    <property type="protein sequence ID" value="SEE10081.1"/>
    <property type="molecule type" value="Genomic_DNA"/>
</dbReference>
<evidence type="ECO:0000313" key="2">
    <source>
        <dbReference type="EMBL" id="SEE10081.1"/>
    </source>
</evidence>
<proteinExistence type="predicted"/>
<dbReference type="RefSeq" id="WP_053973675.1">
    <property type="nucleotide sequence ID" value="NZ_FNUE01000001.1"/>
</dbReference>
<dbReference type="STRING" id="1300348.I602_1059"/>
<dbReference type="Proteomes" id="UP000183071">
    <property type="component" value="Unassembled WGS sequence"/>
</dbReference>
<protein>
    <submittedName>
        <fullName evidence="1">Uncharacterized protein</fullName>
    </submittedName>
</protein>
<sequence>MALTSEKNIKKALEYYTFKSKQLKAFINENNNLTVEQIIESGKELEILEYKITALEVVEEN</sequence>
<evidence type="ECO:0000313" key="1">
    <source>
        <dbReference type="EMBL" id="KOY51499.1"/>
    </source>
</evidence>
<dbReference type="AlphaFoldDB" id="A0A0M9CG63"/>
<dbReference type="PATRIC" id="fig|1300348.6.peg.1059"/>
<evidence type="ECO:0000313" key="3">
    <source>
        <dbReference type="Proteomes" id="UP000037716"/>
    </source>
</evidence>
<comment type="caution">
    <text evidence="1">The sequence shown here is derived from an EMBL/GenBank/DDBJ whole genome shotgun (WGS) entry which is preliminary data.</text>
</comment>
<organism evidence="1 3">
    <name type="scientific">Polaribacter dokdonensis DSW-5</name>
    <dbReference type="NCBI Taxonomy" id="1300348"/>
    <lineage>
        <taxon>Bacteria</taxon>
        <taxon>Pseudomonadati</taxon>
        <taxon>Bacteroidota</taxon>
        <taxon>Flavobacteriia</taxon>
        <taxon>Flavobacteriales</taxon>
        <taxon>Flavobacteriaceae</taxon>
    </lineage>
</organism>